<dbReference type="AlphaFoldDB" id="A0AAP0KHR1"/>
<accession>A0AAP0KHR1</accession>
<dbReference type="Pfam" id="PF19160">
    <property type="entry name" value="SPARK"/>
    <property type="match status" value="1"/>
</dbReference>
<feature type="domain" description="At1g61900-like C-terminal" evidence="3">
    <location>
        <begin position="301"/>
        <end position="373"/>
    </location>
</feature>
<evidence type="ECO:0008006" key="6">
    <source>
        <dbReference type="Google" id="ProtNLM"/>
    </source>
</evidence>
<dbReference type="Pfam" id="PF26584">
    <property type="entry name" value="At1g61900"/>
    <property type="match status" value="1"/>
</dbReference>
<evidence type="ECO:0000259" key="2">
    <source>
        <dbReference type="Pfam" id="PF19160"/>
    </source>
</evidence>
<organism evidence="4 5">
    <name type="scientific">Stephania yunnanensis</name>
    <dbReference type="NCBI Taxonomy" id="152371"/>
    <lineage>
        <taxon>Eukaryota</taxon>
        <taxon>Viridiplantae</taxon>
        <taxon>Streptophyta</taxon>
        <taxon>Embryophyta</taxon>
        <taxon>Tracheophyta</taxon>
        <taxon>Spermatophyta</taxon>
        <taxon>Magnoliopsida</taxon>
        <taxon>Ranunculales</taxon>
        <taxon>Menispermaceae</taxon>
        <taxon>Menispermoideae</taxon>
        <taxon>Cissampelideae</taxon>
        <taxon>Stephania</taxon>
    </lineage>
</organism>
<evidence type="ECO:0000259" key="3">
    <source>
        <dbReference type="Pfam" id="PF26584"/>
    </source>
</evidence>
<protein>
    <recommendedName>
        <fullName evidence="6">SPARK domain-containing protein</fullName>
    </recommendedName>
</protein>
<keyword evidence="5" id="KW-1185">Reference proteome</keyword>
<feature type="domain" description="SPARK" evidence="2">
    <location>
        <begin position="99"/>
        <end position="248"/>
    </location>
</feature>
<dbReference type="PANTHER" id="PTHR33831">
    <property type="entry name" value="GPI-ANCHORED PROTEIN"/>
    <property type="match status" value="1"/>
</dbReference>
<dbReference type="Proteomes" id="UP001420932">
    <property type="component" value="Unassembled WGS sequence"/>
</dbReference>
<sequence length="500" mass="54370">MMSPDIRDASGERNSCNWDGTWTLNGDGSRDGRKHHTRTGLHECLCGGVEYPQVPQSPGSWGNNVLPAIPPSEEPQPILPLLAPSPLMPFLNNHVPHLSGNCPLNFSAAKSMLSTTAIDCWDFYAPFLANVICCPQLEASLLVLIGQTSKDTGTLALDENHVDHCLSDIDQILVGHGASKDLKRICSIHPSNLTEASCPVKDMDEFENIVEPSRLLSACQDIDPVNECCSQSCENAILEAASKISMKDYEPSNLHGNHILPQHVSRIDDCKIIVRRWLASQLDPSAAKNVFRGLSNCKVNKVCPLTFPDMKNVTKDCDKGISHPRACCSALRSYVSELQTSFITNLQAVNCAASLALKLKKANITKNVYMLCHITLKDFSLQAGTQEINSFSDLSTCVTESGCLLQSLPSDAAFDESSGYVGFQCDLNDNIAAPWPLTAQLPASSCNKTIRIPALPVAISGQSGRDLKKLMGNDLCNLPQLTECYNGLLAIFKQTSITLR</sequence>
<comment type="caution">
    <text evidence="4">The sequence shown here is derived from an EMBL/GenBank/DDBJ whole genome shotgun (WGS) entry which is preliminary data.</text>
</comment>
<dbReference type="InterPro" id="IPR043891">
    <property type="entry name" value="SPARK"/>
</dbReference>
<reference evidence="4 5" key="1">
    <citation type="submission" date="2024-01" db="EMBL/GenBank/DDBJ databases">
        <title>Genome assemblies of Stephania.</title>
        <authorList>
            <person name="Yang L."/>
        </authorList>
    </citation>
    <scope>NUCLEOTIDE SEQUENCE [LARGE SCALE GENOMIC DNA]</scope>
    <source>
        <strain evidence="4">YNDBR</strain>
        <tissue evidence="4">Leaf</tissue>
    </source>
</reference>
<evidence type="ECO:0000313" key="4">
    <source>
        <dbReference type="EMBL" id="KAK9151789.1"/>
    </source>
</evidence>
<dbReference type="EMBL" id="JBBNAF010000004">
    <property type="protein sequence ID" value="KAK9151789.1"/>
    <property type="molecule type" value="Genomic_DNA"/>
</dbReference>
<feature type="compositionally biased region" description="Polar residues" evidence="1">
    <location>
        <begin position="12"/>
        <end position="26"/>
    </location>
</feature>
<feature type="region of interest" description="Disordered" evidence="1">
    <location>
        <begin position="1"/>
        <end position="34"/>
    </location>
</feature>
<name>A0AAP0KHR1_9MAGN</name>
<evidence type="ECO:0000313" key="5">
    <source>
        <dbReference type="Proteomes" id="UP001420932"/>
    </source>
</evidence>
<dbReference type="InterPro" id="IPR059003">
    <property type="entry name" value="At1g61900_C"/>
</dbReference>
<evidence type="ECO:0000256" key="1">
    <source>
        <dbReference type="SAM" id="MobiDB-lite"/>
    </source>
</evidence>
<gene>
    <name evidence="4" type="ORF">Syun_010098</name>
</gene>
<dbReference type="InterPro" id="IPR040336">
    <property type="entry name" value="At1g61900-like"/>
</dbReference>
<dbReference type="GO" id="GO:0005886">
    <property type="term" value="C:plasma membrane"/>
    <property type="evidence" value="ECO:0007669"/>
    <property type="project" value="TreeGrafter"/>
</dbReference>
<feature type="compositionally biased region" description="Basic and acidic residues" evidence="1">
    <location>
        <begin position="1"/>
        <end position="11"/>
    </location>
</feature>
<dbReference type="PANTHER" id="PTHR33831:SF5">
    <property type="entry name" value="OS07G0102300 PROTEIN"/>
    <property type="match status" value="1"/>
</dbReference>
<proteinExistence type="predicted"/>